<protein>
    <submittedName>
        <fullName evidence="2">Uncharacterized protein</fullName>
    </submittedName>
</protein>
<gene>
    <name evidence="2" type="ORF">EPUL_003351</name>
</gene>
<evidence type="ECO:0000256" key="1">
    <source>
        <dbReference type="SAM" id="MobiDB-lite"/>
    </source>
</evidence>
<dbReference type="STRING" id="225359.A0A2S4PUM0"/>
<name>A0A2S4PUM0_9PEZI</name>
<accession>A0A2S4PUM0</accession>
<keyword evidence="3" id="KW-1185">Reference proteome</keyword>
<feature type="compositionally biased region" description="Low complexity" evidence="1">
    <location>
        <begin position="114"/>
        <end position="125"/>
    </location>
</feature>
<organism evidence="2 3">
    <name type="scientific">Erysiphe pulchra</name>
    <dbReference type="NCBI Taxonomy" id="225359"/>
    <lineage>
        <taxon>Eukaryota</taxon>
        <taxon>Fungi</taxon>
        <taxon>Dikarya</taxon>
        <taxon>Ascomycota</taxon>
        <taxon>Pezizomycotina</taxon>
        <taxon>Leotiomycetes</taxon>
        <taxon>Erysiphales</taxon>
        <taxon>Erysiphaceae</taxon>
        <taxon>Erysiphe</taxon>
    </lineage>
</organism>
<comment type="caution">
    <text evidence="2">The sequence shown here is derived from an EMBL/GenBank/DDBJ whole genome shotgun (WGS) entry which is preliminary data.</text>
</comment>
<feature type="compositionally biased region" description="Polar residues" evidence="1">
    <location>
        <begin position="199"/>
        <end position="224"/>
    </location>
</feature>
<evidence type="ECO:0000313" key="2">
    <source>
        <dbReference type="EMBL" id="POS85738.1"/>
    </source>
</evidence>
<dbReference type="OrthoDB" id="5329403at2759"/>
<sequence length="742" mass="83476">MTSPLFPDDVKTSPKNSSRPAARKKIIPAIPLSYLRMRQKMQAKRAMALLKAENTVQPTNKDDKSQESLEKCDSPPQSNASLNKPIGMNGLKKNDEPAPLNDSASGLGKVENIAESSYSMESSDNSSKDKSASLLGERAIKEENAYAKHGSSQTDDSSHKLVPRTQLQNDNVHIEDRKLSQPQSLKLPNAPLDEKTDVYDNSESSKSSPAPPQSTAHPTPSFNHEQPLPGRYLTHRYNSGFPQHLSHVRSPVDQPPSQGYYMSLNGLGNSGPLDKFGREQIIPVRSWQEICPTVKQLDPRHLCDPTTPHSFHGSQSSAQDRDIGKNLETQNSPVISNNNFNGNLEYIQNYPTNPIIDNRDNHPPLLPILQNNVQQLDMFDGLIEYLSSQFANPKFADYTLELRYSDDRAAPVRIPGHNLMFARSITLRQMMLAARNETDGISSKTLLIESNDRFICTDGLYMAMHRLYGNALLDLGAIIPIGPTGQYELPLVSTSTERFDLVLGYAAAGHLLKMDVVVDRGCEIASQALNWINLERGLDFALDGGLEPQWKIHSWDSESPHATYGSSVNIIIVKAIRFICLNLPAQFKLDTSVIDARFTPRLPKIPGQRHTCLNLQLSQIRFGDHAAERFNQLETQQIPTVVLSRIFISLPWELLRYLFESSHLATTVESLTLRHQILCSVVREREKRRLYTYNSSISNYEREKNSQIWSIVGWKEEVEALRGDEMYPKLIRSWVDFRTPES</sequence>
<feature type="region of interest" description="Disordered" evidence="1">
    <location>
        <begin position="41"/>
        <end position="235"/>
    </location>
</feature>
<dbReference type="Proteomes" id="UP000237438">
    <property type="component" value="Unassembled WGS sequence"/>
</dbReference>
<dbReference type="EMBL" id="PEDP01000514">
    <property type="protein sequence ID" value="POS85738.1"/>
    <property type="molecule type" value="Genomic_DNA"/>
</dbReference>
<reference evidence="2 3" key="1">
    <citation type="submission" date="2017-10" db="EMBL/GenBank/DDBJ databases">
        <title>Development of genomic resources for the powdery mildew, Erysiphe pulchra.</title>
        <authorList>
            <person name="Wadl P.A."/>
            <person name="Mack B.M."/>
            <person name="Moore G."/>
            <person name="Beltz S.B."/>
        </authorList>
    </citation>
    <scope>NUCLEOTIDE SEQUENCE [LARGE SCALE GENOMIC DNA]</scope>
    <source>
        <strain evidence="2">Cflorida</strain>
    </source>
</reference>
<evidence type="ECO:0000313" key="3">
    <source>
        <dbReference type="Proteomes" id="UP000237438"/>
    </source>
</evidence>
<feature type="compositionally biased region" description="Basic and acidic residues" evidence="1">
    <location>
        <begin position="60"/>
        <end position="73"/>
    </location>
</feature>
<proteinExistence type="predicted"/>
<feature type="region of interest" description="Disordered" evidence="1">
    <location>
        <begin position="1"/>
        <end position="24"/>
    </location>
</feature>
<dbReference type="AlphaFoldDB" id="A0A2S4PUM0"/>